<feature type="compositionally biased region" description="Basic and acidic residues" evidence="1">
    <location>
        <begin position="60"/>
        <end position="81"/>
    </location>
</feature>
<accession>A0AAV0XRW4</accession>
<dbReference type="EMBL" id="CARXXK010000841">
    <property type="protein sequence ID" value="CAI6371235.1"/>
    <property type="molecule type" value="Genomic_DNA"/>
</dbReference>
<proteinExistence type="predicted"/>
<keyword evidence="3" id="KW-1185">Reference proteome</keyword>
<comment type="caution">
    <text evidence="2">The sequence shown here is derived from an EMBL/GenBank/DDBJ whole genome shotgun (WGS) entry which is preliminary data.</text>
</comment>
<feature type="region of interest" description="Disordered" evidence="1">
    <location>
        <begin position="1"/>
        <end position="117"/>
    </location>
</feature>
<dbReference type="AlphaFoldDB" id="A0AAV0XRW4"/>
<dbReference type="Proteomes" id="UP001160148">
    <property type="component" value="Unassembled WGS sequence"/>
</dbReference>
<name>A0AAV0XRW4_9HEMI</name>
<organism evidence="2 3">
    <name type="scientific">Macrosiphum euphorbiae</name>
    <name type="common">potato aphid</name>
    <dbReference type="NCBI Taxonomy" id="13131"/>
    <lineage>
        <taxon>Eukaryota</taxon>
        <taxon>Metazoa</taxon>
        <taxon>Ecdysozoa</taxon>
        <taxon>Arthropoda</taxon>
        <taxon>Hexapoda</taxon>
        <taxon>Insecta</taxon>
        <taxon>Pterygota</taxon>
        <taxon>Neoptera</taxon>
        <taxon>Paraneoptera</taxon>
        <taxon>Hemiptera</taxon>
        <taxon>Sternorrhyncha</taxon>
        <taxon>Aphidomorpha</taxon>
        <taxon>Aphidoidea</taxon>
        <taxon>Aphididae</taxon>
        <taxon>Macrosiphini</taxon>
        <taxon>Macrosiphum</taxon>
    </lineage>
</organism>
<evidence type="ECO:0000313" key="2">
    <source>
        <dbReference type="EMBL" id="CAI6371235.1"/>
    </source>
</evidence>
<feature type="compositionally biased region" description="Basic and acidic residues" evidence="1">
    <location>
        <begin position="88"/>
        <end position="101"/>
    </location>
</feature>
<evidence type="ECO:0000256" key="1">
    <source>
        <dbReference type="SAM" id="MobiDB-lite"/>
    </source>
</evidence>
<sequence>MKLETTLPKSVTDWHVDTRGGRKRPSTNKTQRAENARIQIGVSTDRSGHNINDKRRRGYEKRQFDLPSTDVRREQIDDRSPRLAARSRVGERDGVHRRECSTPDATPRGAKAPLHKH</sequence>
<evidence type="ECO:0000313" key="3">
    <source>
        <dbReference type="Proteomes" id="UP001160148"/>
    </source>
</evidence>
<protein>
    <submittedName>
        <fullName evidence="2">Uncharacterized protein</fullName>
    </submittedName>
</protein>
<reference evidence="2 3" key="1">
    <citation type="submission" date="2023-01" db="EMBL/GenBank/DDBJ databases">
        <authorList>
            <person name="Whitehead M."/>
        </authorList>
    </citation>
    <scope>NUCLEOTIDE SEQUENCE [LARGE SCALE GENOMIC DNA]</scope>
</reference>
<gene>
    <name evidence="2" type="ORF">MEUPH1_LOCUS25264</name>
</gene>